<comment type="similarity">
    <text evidence="3 15 16">Belongs to the ATPase epsilon chain family.</text>
</comment>
<feature type="domain" description="ATP synthase epsilon subunit C-terminal" evidence="17">
    <location>
        <begin position="89"/>
        <end position="133"/>
    </location>
</feature>
<evidence type="ECO:0000256" key="7">
    <source>
        <dbReference type="ARBA" id="ARBA00022475"/>
    </source>
</evidence>
<evidence type="ECO:0000256" key="6">
    <source>
        <dbReference type="ARBA" id="ARBA00022448"/>
    </source>
</evidence>
<keyword evidence="10 15" id="KW-0472">Membrane</keyword>
<evidence type="ECO:0000256" key="1">
    <source>
        <dbReference type="ARBA" id="ARBA00003543"/>
    </source>
</evidence>
<evidence type="ECO:0000256" key="8">
    <source>
        <dbReference type="ARBA" id="ARBA00022781"/>
    </source>
</evidence>
<dbReference type="InterPro" id="IPR020547">
    <property type="entry name" value="ATP_synth_F1_esu_C"/>
</dbReference>
<proteinExistence type="inferred from homology"/>
<dbReference type="AlphaFoldDB" id="A0A377UWE9"/>
<evidence type="ECO:0000313" key="19">
    <source>
        <dbReference type="EMBL" id="STT00359.1"/>
    </source>
</evidence>
<dbReference type="NCBIfam" id="TIGR01216">
    <property type="entry name" value="ATP_synt_epsi"/>
    <property type="match status" value="1"/>
</dbReference>
<dbReference type="GO" id="GO:0005524">
    <property type="term" value="F:ATP binding"/>
    <property type="evidence" value="ECO:0007669"/>
    <property type="project" value="UniProtKB-UniRule"/>
</dbReference>
<keyword evidence="12 15" id="KW-0066">ATP synthesis</keyword>
<dbReference type="Pfam" id="PF00401">
    <property type="entry name" value="ATP-synt_DE"/>
    <property type="match status" value="1"/>
</dbReference>
<organism evidence="19 20">
    <name type="scientific">Klebsiella pneumoniae</name>
    <dbReference type="NCBI Taxonomy" id="573"/>
    <lineage>
        <taxon>Bacteria</taxon>
        <taxon>Pseudomonadati</taxon>
        <taxon>Pseudomonadota</taxon>
        <taxon>Gammaproteobacteria</taxon>
        <taxon>Enterobacterales</taxon>
        <taxon>Enterobacteriaceae</taxon>
        <taxon>Klebsiella/Raoultella group</taxon>
        <taxon>Klebsiella</taxon>
        <taxon>Klebsiella pneumoniae complex</taxon>
    </lineage>
</organism>
<dbReference type="InterPro" id="IPR020546">
    <property type="entry name" value="ATP_synth_F1_dsu/esu_N"/>
</dbReference>
<comment type="function">
    <text evidence="1 15">Produces ATP from ADP in the presence of a proton gradient across the membrane.</text>
</comment>
<evidence type="ECO:0000256" key="15">
    <source>
        <dbReference type="HAMAP-Rule" id="MF_00530"/>
    </source>
</evidence>
<evidence type="ECO:0000256" key="2">
    <source>
        <dbReference type="ARBA" id="ARBA00004202"/>
    </source>
</evidence>
<dbReference type="SUPFAM" id="SSF51344">
    <property type="entry name" value="Epsilon subunit of F1F0-ATP synthase N-terminal domain"/>
    <property type="match status" value="1"/>
</dbReference>
<dbReference type="InterPro" id="IPR036794">
    <property type="entry name" value="ATP_F1_dsu/esu_C_sf"/>
</dbReference>
<reference evidence="19 20" key="1">
    <citation type="submission" date="2018-06" db="EMBL/GenBank/DDBJ databases">
        <authorList>
            <consortium name="Pathogen Informatics"/>
            <person name="Doyle S."/>
        </authorList>
    </citation>
    <scope>NUCLEOTIDE SEQUENCE [LARGE SCALE GENOMIC DNA]</scope>
    <source>
        <strain evidence="19 20">NCTC13443</strain>
    </source>
</reference>
<dbReference type="InterPro" id="IPR001469">
    <property type="entry name" value="ATP_synth_F1_dsu/esu"/>
</dbReference>
<dbReference type="GO" id="GO:0005886">
    <property type="term" value="C:plasma membrane"/>
    <property type="evidence" value="ECO:0007669"/>
    <property type="project" value="UniProtKB-SubCell"/>
</dbReference>
<dbReference type="Gene3D" id="2.60.15.10">
    <property type="entry name" value="F0F1 ATP synthase delta/epsilon subunit, N-terminal"/>
    <property type="match status" value="1"/>
</dbReference>
<dbReference type="PANTHER" id="PTHR13822">
    <property type="entry name" value="ATP SYNTHASE DELTA/EPSILON CHAIN"/>
    <property type="match status" value="1"/>
</dbReference>
<name>A0A377UWE9_KLEPN</name>
<dbReference type="Gene3D" id="1.20.5.440">
    <property type="entry name" value="ATP synthase delta/epsilon subunit, C-terminal domain"/>
    <property type="match status" value="1"/>
</dbReference>
<keyword evidence="8 15" id="KW-0375">Hydrogen ion transport</keyword>
<sequence>MAMTYHLDVVSAEQQMFSGLVEKIQVTGSEGELGIYPGHAPLLTAIKPGMIRIVKQHGHEEFIYLSGGILEVQPGSVTVLADTAIRGQDLDEARALEAKRKAEEHIKSSHGDVDYAQASAELAKAIAKLRVIELTKKSDVTPA</sequence>
<dbReference type="Pfam" id="PF02823">
    <property type="entry name" value="ATP-synt_DE_N"/>
    <property type="match status" value="1"/>
</dbReference>
<evidence type="ECO:0000259" key="17">
    <source>
        <dbReference type="Pfam" id="PF00401"/>
    </source>
</evidence>
<dbReference type="FunFam" id="1.20.5.440:FF:000001">
    <property type="entry name" value="ATP synthase epsilon chain"/>
    <property type="match status" value="1"/>
</dbReference>
<comment type="subunit">
    <text evidence="4 15 16">F-type ATPases have 2 components, CF(1) - the catalytic core - and CF(0) - the membrane proton channel. CF(1) has five subunits: alpha(3), beta(3), gamma(1), delta(1), epsilon(1). CF(0) has three main subunits: a, b and c.</text>
</comment>
<comment type="subcellular location">
    <subcellularLocation>
        <location evidence="2 15">Cell membrane</location>
        <topology evidence="2 15">Peripheral membrane protein</topology>
    </subcellularLocation>
</comment>
<gene>
    <name evidence="15 19" type="primary">atpC</name>
    <name evidence="19" type="ORF">NCTC13443_00609</name>
</gene>
<dbReference type="Proteomes" id="UP000255518">
    <property type="component" value="Unassembled WGS sequence"/>
</dbReference>
<dbReference type="FunFam" id="2.60.15.10:FF:000001">
    <property type="entry name" value="ATP synthase epsilon chain"/>
    <property type="match status" value="1"/>
</dbReference>
<evidence type="ECO:0000256" key="10">
    <source>
        <dbReference type="ARBA" id="ARBA00023136"/>
    </source>
</evidence>
<evidence type="ECO:0000313" key="20">
    <source>
        <dbReference type="Proteomes" id="UP000255518"/>
    </source>
</evidence>
<keyword evidence="6 15" id="KW-0813">Transport</keyword>
<evidence type="ECO:0000256" key="4">
    <source>
        <dbReference type="ARBA" id="ARBA00011648"/>
    </source>
</evidence>
<evidence type="ECO:0000256" key="5">
    <source>
        <dbReference type="ARBA" id="ARBA00014480"/>
    </source>
</evidence>
<evidence type="ECO:0000256" key="9">
    <source>
        <dbReference type="ARBA" id="ARBA00023065"/>
    </source>
</evidence>
<keyword evidence="9 15" id="KW-0406">Ion transport</keyword>
<evidence type="ECO:0000256" key="13">
    <source>
        <dbReference type="ARBA" id="ARBA00030215"/>
    </source>
</evidence>
<evidence type="ECO:0000259" key="18">
    <source>
        <dbReference type="Pfam" id="PF02823"/>
    </source>
</evidence>
<protein>
    <recommendedName>
        <fullName evidence="5 15">ATP synthase epsilon chain</fullName>
    </recommendedName>
    <alternativeName>
        <fullName evidence="14 15">ATP synthase F1 sector epsilon subunit</fullName>
    </alternativeName>
    <alternativeName>
        <fullName evidence="13 15">F-ATPase epsilon subunit</fullName>
    </alternativeName>
</protein>
<keyword evidence="11 15" id="KW-0139">CF(1)</keyword>
<dbReference type="SUPFAM" id="SSF46604">
    <property type="entry name" value="Epsilon subunit of F1F0-ATP synthase C-terminal domain"/>
    <property type="match status" value="1"/>
</dbReference>
<evidence type="ECO:0000256" key="11">
    <source>
        <dbReference type="ARBA" id="ARBA00023196"/>
    </source>
</evidence>
<dbReference type="HAMAP" id="MF_00530">
    <property type="entry name" value="ATP_synth_epsil_bac"/>
    <property type="match status" value="1"/>
</dbReference>
<dbReference type="NCBIfam" id="NF001847">
    <property type="entry name" value="PRK00571.1-4"/>
    <property type="match status" value="1"/>
</dbReference>
<keyword evidence="7 15" id="KW-1003">Cell membrane</keyword>
<feature type="domain" description="ATP synthase F1 complex delta/epsilon subunit N-terminal" evidence="18">
    <location>
        <begin position="6"/>
        <end position="84"/>
    </location>
</feature>
<dbReference type="InterPro" id="IPR036771">
    <property type="entry name" value="ATPsynth_dsu/esu_N"/>
</dbReference>
<dbReference type="EMBL" id="UGKT01000001">
    <property type="protein sequence ID" value="STT00359.1"/>
    <property type="molecule type" value="Genomic_DNA"/>
</dbReference>
<dbReference type="GO" id="GO:0045259">
    <property type="term" value="C:proton-transporting ATP synthase complex"/>
    <property type="evidence" value="ECO:0007669"/>
    <property type="project" value="UniProtKB-KW"/>
</dbReference>
<dbReference type="GO" id="GO:0046933">
    <property type="term" value="F:proton-transporting ATP synthase activity, rotational mechanism"/>
    <property type="evidence" value="ECO:0007669"/>
    <property type="project" value="UniProtKB-UniRule"/>
</dbReference>
<evidence type="ECO:0000256" key="3">
    <source>
        <dbReference type="ARBA" id="ARBA00005712"/>
    </source>
</evidence>
<dbReference type="CDD" id="cd12152">
    <property type="entry name" value="F1-ATPase_delta"/>
    <property type="match status" value="1"/>
</dbReference>
<accession>A0A377UWE9</accession>
<evidence type="ECO:0000256" key="16">
    <source>
        <dbReference type="RuleBase" id="RU003656"/>
    </source>
</evidence>
<dbReference type="PANTHER" id="PTHR13822:SF10">
    <property type="entry name" value="ATP SYNTHASE EPSILON CHAIN, CHLOROPLASTIC"/>
    <property type="match status" value="1"/>
</dbReference>
<evidence type="ECO:0000256" key="14">
    <source>
        <dbReference type="ARBA" id="ARBA00031795"/>
    </source>
</evidence>
<evidence type="ECO:0000256" key="12">
    <source>
        <dbReference type="ARBA" id="ARBA00023310"/>
    </source>
</evidence>